<accession>A0A221T1G6</accession>
<dbReference type="Proteomes" id="UP000259030">
    <property type="component" value="Plasmid pDFI1"/>
</dbReference>
<organism evidence="1 2">
    <name type="scientific">Deinococcus ficus</name>
    <dbReference type="NCBI Taxonomy" id="317577"/>
    <lineage>
        <taxon>Bacteria</taxon>
        <taxon>Thermotogati</taxon>
        <taxon>Deinococcota</taxon>
        <taxon>Deinococci</taxon>
        <taxon>Deinococcales</taxon>
        <taxon>Deinococcaceae</taxon>
        <taxon>Deinococcus</taxon>
    </lineage>
</organism>
<proteinExistence type="predicted"/>
<gene>
    <name evidence="1" type="ORF">DFI_16295</name>
</gene>
<keyword evidence="1" id="KW-0614">Plasmid</keyword>
<reference evidence="1 2" key="1">
    <citation type="submission" date="2017-05" db="EMBL/GenBank/DDBJ databases">
        <title>The complete genome sequence of Deinococcus ficus isolated from the rhizosphere of the Ficus religiosa L. in Taiwan.</title>
        <authorList>
            <person name="Wu K.-M."/>
            <person name="Liao T.-L."/>
            <person name="Liu Y.-M."/>
            <person name="Young C.-C."/>
            <person name="Tsai S.-F."/>
        </authorList>
    </citation>
    <scope>NUCLEOTIDE SEQUENCE [LARGE SCALE GENOMIC DNA]</scope>
    <source>
        <strain evidence="1 2">CC-FR2-10</strain>
        <plasmid evidence="2">pdfi1</plasmid>
    </source>
</reference>
<evidence type="ECO:0000313" key="2">
    <source>
        <dbReference type="Proteomes" id="UP000259030"/>
    </source>
</evidence>
<protein>
    <submittedName>
        <fullName evidence="1">Uncharacterized protein</fullName>
    </submittedName>
</protein>
<dbReference type="EMBL" id="CP021082">
    <property type="protein sequence ID" value="ASN82716.1"/>
    <property type="molecule type" value="Genomic_DNA"/>
</dbReference>
<name>A0A221T1G6_9DEIO</name>
<keyword evidence="2" id="KW-1185">Reference proteome</keyword>
<dbReference type="AlphaFoldDB" id="A0A221T1G6"/>
<sequence>MRARVADQLTQVSSVMQRFPAQEAQAAGVPVCRFPFAFEEDHLRLGDEQALYAEDRRRVQAHAAGGRLPGDLSGELTR</sequence>
<dbReference type="KEGG" id="dfc:DFI_16295"/>
<evidence type="ECO:0000313" key="1">
    <source>
        <dbReference type="EMBL" id="ASN82716.1"/>
    </source>
</evidence>
<geneLocation type="plasmid" evidence="2">
    <name>pdfi1</name>
</geneLocation>